<feature type="region of interest" description="Disordered" evidence="1">
    <location>
        <begin position="43"/>
        <end position="62"/>
    </location>
</feature>
<feature type="chain" id="PRO_5041990793" description="Secreted protein" evidence="2">
    <location>
        <begin position="44"/>
        <end position="116"/>
    </location>
</feature>
<dbReference type="AlphaFoldDB" id="A0AAD7C0A1"/>
<evidence type="ECO:0000256" key="1">
    <source>
        <dbReference type="SAM" id="MobiDB-lite"/>
    </source>
</evidence>
<comment type="caution">
    <text evidence="3">The sequence shown here is derived from an EMBL/GenBank/DDBJ whole genome shotgun (WGS) entry which is preliminary data.</text>
</comment>
<name>A0AAD7C0A1_9AGAR</name>
<gene>
    <name evidence="3" type="ORF">FB45DRAFT_911358</name>
</gene>
<feature type="signal peptide" evidence="2">
    <location>
        <begin position="1"/>
        <end position="43"/>
    </location>
</feature>
<evidence type="ECO:0000313" key="4">
    <source>
        <dbReference type="Proteomes" id="UP001221142"/>
    </source>
</evidence>
<reference evidence="3" key="1">
    <citation type="submission" date="2023-03" db="EMBL/GenBank/DDBJ databases">
        <title>Massive genome expansion in bonnet fungi (Mycena s.s.) driven by repeated elements and novel gene families across ecological guilds.</title>
        <authorList>
            <consortium name="Lawrence Berkeley National Laboratory"/>
            <person name="Harder C.B."/>
            <person name="Miyauchi S."/>
            <person name="Viragh M."/>
            <person name="Kuo A."/>
            <person name="Thoen E."/>
            <person name="Andreopoulos B."/>
            <person name="Lu D."/>
            <person name="Skrede I."/>
            <person name="Drula E."/>
            <person name="Henrissat B."/>
            <person name="Morin E."/>
            <person name="Kohler A."/>
            <person name="Barry K."/>
            <person name="LaButti K."/>
            <person name="Morin E."/>
            <person name="Salamov A."/>
            <person name="Lipzen A."/>
            <person name="Mereny Z."/>
            <person name="Hegedus B."/>
            <person name="Baldrian P."/>
            <person name="Stursova M."/>
            <person name="Weitz H."/>
            <person name="Taylor A."/>
            <person name="Grigoriev I.V."/>
            <person name="Nagy L.G."/>
            <person name="Martin F."/>
            <person name="Kauserud H."/>
        </authorList>
    </citation>
    <scope>NUCLEOTIDE SEQUENCE</scope>
    <source>
        <strain evidence="3">9284</strain>
    </source>
</reference>
<dbReference type="Proteomes" id="UP001221142">
    <property type="component" value="Unassembled WGS sequence"/>
</dbReference>
<dbReference type="EMBL" id="JARKIF010000007">
    <property type="protein sequence ID" value="KAJ7635372.1"/>
    <property type="molecule type" value="Genomic_DNA"/>
</dbReference>
<proteinExistence type="predicted"/>
<evidence type="ECO:0000256" key="2">
    <source>
        <dbReference type="SAM" id="SignalP"/>
    </source>
</evidence>
<organism evidence="3 4">
    <name type="scientific">Roridomyces roridus</name>
    <dbReference type="NCBI Taxonomy" id="1738132"/>
    <lineage>
        <taxon>Eukaryota</taxon>
        <taxon>Fungi</taxon>
        <taxon>Dikarya</taxon>
        <taxon>Basidiomycota</taxon>
        <taxon>Agaricomycotina</taxon>
        <taxon>Agaricomycetes</taxon>
        <taxon>Agaricomycetidae</taxon>
        <taxon>Agaricales</taxon>
        <taxon>Marasmiineae</taxon>
        <taxon>Mycenaceae</taxon>
        <taxon>Roridomyces</taxon>
    </lineage>
</organism>
<keyword evidence="4" id="KW-1185">Reference proteome</keyword>
<sequence length="116" mass="12531">MVLAARRPHKHRHTLDWILHPSLSCTTLLFLSALLSSAPRACAEASVSPPPSPQQRGAASPSFPCNSRIHCIVRRVALAPAYDLCGNARLPFATSSHDVSPHHIVHPSSMPSRGIM</sequence>
<protein>
    <recommendedName>
        <fullName evidence="5">Secreted protein</fullName>
    </recommendedName>
</protein>
<evidence type="ECO:0008006" key="5">
    <source>
        <dbReference type="Google" id="ProtNLM"/>
    </source>
</evidence>
<accession>A0AAD7C0A1</accession>
<keyword evidence="2" id="KW-0732">Signal</keyword>
<evidence type="ECO:0000313" key="3">
    <source>
        <dbReference type="EMBL" id="KAJ7635372.1"/>
    </source>
</evidence>